<dbReference type="EMBL" id="RCHT01000020">
    <property type="protein sequence ID" value="RLL09615.1"/>
    <property type="molecule type" value="Genomic_DNA"/>
</dbReference>
<evidence type="ECO:0000313" key="2">
    <source>
        <dbReference type="EMBL" id="RLL09615.1"/>
    </source>
</evidence>
<keyword evidence="3" id="KW-1185">Reference proteome</keyword>
<dbReference type="PANTHER" id="PTHR21381:SF3">
    <property type="entry name" value="SGC REGION PROTEIN SGCQ-RELATED"/>
    <property type="match status" value="1"/>
</dbReference>
<dbReference type="AlphaFoldDB" id="A0A498CXB4"/>
<proteinExistence type="inferred from homology"/>
<comment type="similarity">
    <text evidence="1">Belongs to the BtpA family.</text>
</comment>
<comment type="caution">
    <text evidence="2">The sequence shown here is derived from an EMBL/GenBank/DDBJ whole genome shotgun (WGS) entry which is preliminary data.</text>
</comment>
<organism evidence="2 3">
    <name type="scientific">Anaerotruncus massiliensis</name>
    <name type="common">ex Liu et al. 2021</name>
    <dbReference type="NCBI Taxonomy" id="2321404"/>
    <lineage>
        <taxon>Bacteria</taxon>
        <taxon>Bacillati</taxon>
        <taxon>Bacillota</taxon>
        <taxon>Clostridia</taxon>
        <taxon>Eubacteriales</taxon>
        <taxon>Oscillospiraceae</taxon>
        <taxon>Anaerotruncus</taxon>
    </lineage>
</organism>
<dbReference type="SUPFAM" id="SSF51366">
    <property type="entry name" value="Ribulose-phoshate binding barrel"/>
    <property type="match status" value="1"/>
</dbReference>
<reference evidence="2 3" key="1">
    <citation type="submission" date="2018-10" db="EMBL/GenBank/DDBJ databases">
        <title>Anaerotruncus faecis sp. nov., isolated from human feces.</title>
        <authorList>
            <person name="Wang Y.-J."/>
        </authorList>
    </citation>
    <scope>NUCLEOTIDE SEQUENCE [LARGE SCALE GENOMIC DNA]</scope>
    <source>
        <strain evidence="2 3">22A2-44</strain>
    </source>
</reference>
<dbReference type="NCBIfam" id="TIGR00259">
    <property type="entry name" value="thylakoid_BtpA"/>
    <property type="match status" value="1"/>
</dbReference>
<dbReference type="Proteomes" id="UP000276301">
    <property type="component" value="Unassembled WGS sequence"/>
</dbReference>
<dbReference type="PANTHER" id="PTHR21381">
    <property type="entry name" value="ZGC:162297"/>
    <property type="match status" value="1"/>
</dbReference>
<dbReference type="Pfam" id="PF03437">
    <property type="entry name" value="BtpA"/>
    <property type="match status" value="1"/>
</dbReference>
<evidence type="ECO:0000313" key="3">
    <source>
        <dbReference type="Proteomes" id="UP000276301"/>
    </source>
</evidence>
<dbReference type="InterPro" id="IPR011060">
    <property type="entry name" value="RibuloseP-bd_barrel"/>
</dbReference>
<gene>
    <name evidence="2" type="ORF">D4A47_10215</name>
</gene>
<sequence>MMFRGKEKIAIGMAQPLALPGSFRHGGESIGTITEKLLEEVAVYDRYGYDGVILQNFNDIPVLEASSIEAVAYMTHLAGAIRREFPDQILGVLMIWDGCASLAVAEAAGADFVRVEHAYVGAEVTSAGILQGQCAQITRLKRKLGSKMPVYADVYEPHAVQICPKPVEDAAFDAVCQCFADGLFLCGRNARESLEMVARTRPKVGNAPIILGGGSTGDNVYELLQQFDGVCVGAWIKDGDLLNPVNPDRARRYMEQVERARA</sequence>
<protein>
    <submittedName>
        <fullName evidence="2">BtpA family membrane complex biogenesis protein</fullName>
    </submittedName>
</protein>
<evidence type="ECO:0000256" key="1">
    <source>
        <dbReference type="ARBA" id="ARBA00006007"/>
    </source>
</evidence>
<dbReference type="InterPro" id="IPR005137">
    <property type="entry name" value="BtpA"/>
</dbReference>
<accession>A0A498CXB4</accession>
<name>A0A498CXB4_9FIRM</name>